<dbReference type="AlphaFoldDB" id="J1GRW1"/>
<dbReference type="NCBIfam" id="NF041551">
    <property type="entry name" value="YlcI_YnfO_N"/>
    <property type="match status" value="1"/>
</dbReference>
<evidence type="ECO:0000313" key="1">
    <source>
        <dbReference type="EMBL" id="EJF35710.1"/>
    </source>
</evidence>
<dbReference type="EMBL" id="AKFT01000226">
    <property type="protein sequence ID" value="EJF35710.1"/>
    <property type="molecule type" value="Genomic_DNA"/>
</dbReference>
<protein>
    <submittedName>
        <fullName evidence="1">Uncharacterized protein</fullName>
    </submittedName>
</protein>
<dbReference type="CDD" id="cd22231">
    <property type="entry name" value="RHH_NikR_HicB-like"/>
    <property type="match status" value="1"/>
</dbReference>
<reference evidence="1 2" key="1">
    <citation type="submission" date="2012-05" db="EMBL/GenBank/DDBJ databases">
        <authorList>
            <person name="Harkins D.M."/>
            <person name="Madupu R."/>
            <person name="Durkin A.S."/>
            <person name="Torralba M."/>
            <person name="Methe B."/>
            <person name="Sutton G.G."/>
            <person name="Nelson K.E."/>
        </authorList>
    </citation>
    <scope>NUCLEOTIDE SEQUENCE [LARGE SCALE GENOMIC DNA]</scope>
    <source>
        <strain evidence="1 2">F0489</strain>
    </source>
</reference>
<name>J1GRW1_9ACTO</name>
<organism evidence="1 2">
    <name type="scientific">Actinomyces massiliensis F0489</name>
    <dbReference type="NCBI Taxonomy" id="1125718"/>
    <lineage>
        <taxon>Bacteria</taxon>
        <taxon>Bacillati</taxon>
        <taxon>Actinomycetota</taxon>
        <taxon>Actinomycetes</taxon>
        <taxon>Actinomycetales</taxon>
        <taxon>Actinomycetaceae</taxon>
        <taxon>Actinomyces</taxon>
    </lineage>
</organism>
<comment type="caution">
    <text evidence="1">The sequence shown here is derived from an EMBL/GenBank/DDBJ whole genome shotgun (WGS) entry which is preliminary data.</text>
</comment>
<gene>
    <name evidence="1" type="ORF">HMPREF1318_1234</name>
</gene>
<evidence type="ECO:0000313" key="2">
    <source>
        <dbReference type="Proteomes" id="UP000002941"/>
    </source>
</evidence>
<keyword evidence="2" id="KW-1185">Reference proteome</keyword>
<dbReference type="eggNOG" id="ENOG50339Z8">
    <property type="taxonomic scope" value="Bacteria"/>
</dbReference>
<dbReference type="Proteomes" id="UP000002941">
    <property type="component" value="Unassembled WGS sequence"/>
</dbReference>
<accession>J1GRW1</accession>
<proteinExistence type="predicted"/>
<sequence length="80" mass="8667">MWGMTTQIAVRLPDEMVRFLDDSVAAGVGSSRAAVVTGALEREIRRQAALRDVRILAEAGVADDLDDLVAWSAQELPVED</sequence>